<dbReference type="Proteomes" id="UP001055811">
    <property type="component" value="Linkage Group LG02"/>
</dbReference>
<accession>A0ACB9GGN8</accession>
<keyword evidence="2" id="KW-1185">Reference proteome</keyword>
<protein>
    <submittedName>
        <fullName evidence="1">Uncharacterized protein</fullName>
    </submittedName>
</protein>
<sequence>MNLGDPSFNRSPFPINSPPKFTANLGAGIGWTIEAIGFPEISNKVWVRVVSIYDFQMVPSPLASLQLLAYYRLAMGILLVYDVTDESSVITVKV</sequence>
<gene>
    <name evidence="1" type="ORF">L2E82_12245</name>
</gene>
<organism evidence="1 2">
    <name type="scientific">Cichorium intybus</name>
    <name type="common">Chicory</name>
    <dbReference type="NCBI Taxonomy" id="13427"/>
    <lineage>
        <taxon>Eukaryota</taxon>
        <taxon>Viridiplantae</taxon>
        <taxon>Streptophyta</taxon>
        <taxon>Embryophyta</taxon>
        <taxon>Tracheophyta</taxon>
        <taxon>Spermatophyta</taxon>
        <taxon>Magnoliopsida</taxon>
        <taxon>eudicotyledons</taxon>
        <taxon>Gunneridae</taxon>
        <taxon>Pentapetalae</taxon>
        <taxon>asterids</taxon>
        <taxon>campanulids</taxon>
        <taxon>Asterales</taxon>
        <taxon>Asteraceae</taxon>
        <taxon>Cichorioideae</taxon>
        <taxon>Cichorieae</taxon>
        <taxon>Cichoriinae</taxon>
        <taxon>Cichorium</taxon>
    </lineage>
</organism>
<evidence type="ECO:0000313" key="2">
    <source>
        <dbReference type="Proteomes" id="UP001055811"/>
    </source>
</evidence>
<proteinExistence type="predicted"/>
<evidence type="ECO:0000313" key="1">
    <source>
        <dbReference type="EMBL" id="KAI3782208.1"/>
    </source>
</evidence>
<reference evidence="2" key="1">
    <citation type="journal article" date="2022" name="Mol. Ecol. Resour.">
        <title>The genomes of chicory, endive, great burdock and yacon provide insights into Asteraceae palaeo-polyploidization history and plant inulin production.</title>
        <authorList>
            <person name="Fan W."/>
            <person name="Wang S."/>
            <person name="Wang H."/>
            <person name="Wang A."/>
            <person name="Jiang F."/>
            <person name="Liu H."/>
            <person name="Zhao H."/>
            <person name="Xu D."/>
            <person name="Zhang Y."/>
        </authorList>
    </citation>
    <scope>NUCLEOTIDE SEQUENCE [LARGE SCALE GENOMIC DNA]</scope>
    <source>
        <strain evidence="2">cv. Punajuju</strain>
    </source>
</reference>
<dbReference type="EMBL" id="CM042010">
    <property type="protein sequence ID" value="KAI3782208.1"/>
    <property type="molecule type" value="Genomic_DNA"/>
</dbReference>
<name>A0ACB9GGN8_CICIN</name>
<comment type="caution">
    <text evidence="1">The sequence shown here is derived from an EMBL/GenBank/DDBJ whole genome shotgun (WGS) entry which is preliminary data.</text>
</comment>
<reference evidence="1 2" key="2">
    <citation type="journal article" date="2022" name="Mol. Ecol. Resour.">
        <title>The genomes of chicory, endive, great burdock and yacon provide insights into Asteraceae paleo-polyploidization history and plant inulin production.</title>
        <authorList>
            <person name="Fan W."/>
            <person name="Wang S."/>
            <person name="Wang H."/>
            <person name="Wang A."/>
            <person name="Jiang F."/>
            <person name="Liu H."/>
            <person name="Zhao H."/>
            <person name="Xu D."/>
            <person name="Zhang Y."/>
        </authorList>
    </citation>
    <scope>NUCLEOTIDE SEQUENCE [LARGE SCALE GENOMIC DNA]</scope>
    <source>
        <strain evidence="2">cv. Punajuju</strain>
        <tissue evidence="1">Leaves</tissue>
    </source>
</reference>